<evidence type="ECO:0000256" key="2">
    <source>
        <dbReference type="ARBA" id="ARBA00022801"/>
    </source>
</evidence>
<sequence>MIKSSLIYLLSKASNKKSWLWHHCLSHLNFSTINKLVKNGLVKGLPKLKYTKDHLCSACQIGKSRKESHPHKPKPNTNEKLQMLHMDLCGPMRVESINKKRYILVIVDNYSRFTWVKFLIMKDEALKIIIKFLKQSQVSLNATDLRKLQPKADIGIFIGYSPSKKAYRIYNKRTRQIMETMNVYFDELTQMASKRHGSGPIFMNLSAASNLIFATTLSPPDTAGASSSSFTSTEKDALSLSTSPNIEATIYPLNSTNAEPNEEAAEFDNDTFTNPFAPPDANSAELSSTKEEPKNYEEAIEESSWIEAMQEEIHAFERLENKARLVAKGYCQEEWIDFEELFAPVALIEAIKIFLAYAAHKNMVVFQMDVKTTFLNGILKEEVYVSQPEGFVNQDHLNHVYRFKKVLYGFKQAPCAWYDLLFKFPLNQKFVKGVVDSTLFTRKEENDLILIQIYVDDIIFASTNPIFCDKFAKLMSKRFKMSMMGQISFFIRLQISQSPRGMFINQSKYALEMLKKYGLDQCDAVDILMVLQLKLDEDPNETSIDPTRYQGMVGSLTYLIANRPDLVFVVCMCTRYQAKPIEKYLTMILWMRSQLTDYRFDFNKIPLYLDSQSAISLSCNTVQHSRTKHIVVRYHFIKKQVKNRVVEL</sequence>
<proteinExistence type="predicted"/>
<protein>
    <recommendedName>
        <fullName evidence="8">Retrovirus-related Pol polyprotein from transposon TNT 1-94</fullName>
    </recommendedName>
</protein>
<dbReference type="InterPro" id="IPR025724">
    <property type="entry name" value="GAG-pre-integrase_dom"/>
</dbReference>
<organism evidence="7">
    <name type="scientific">Tanacetum cinerariifolium</name>
    <name type="common">Dalmatian daisy</name>
    <name type="synonym">Chrysanthemum cinerariifolium</name>
    <dbReference type="NCBI Taxonomy" id="118510"/>
    <lineage>
        <taxon>Eukaryota</taxon>
        <taxon>Viridiplantae</taxon>
        <taxon>Streptophyta</taxon>
        <taxon>Embryophyta</taxon>
        <taxon>Tracheophyta</taxon>
        <taxon>Spermatophyta</taxon>
        <taxon>Magnoliopsida</taxon>
        <taxon>eudicotyledons</taxon>
        <taxon>Gunneridae</taxon>
        <taxon>Pentapetalae</taxon>
        <taxon>asterids</taxon>
        <taxon>campanulids</taxon>
        <taxon>Asterales</taxon>
        <taxon>Asteraceae</taxon>
        <taxon>Asteroideae</taxon>
        <taxon>Anthemideae</taxon>
        <taxon>Anthemidinae</taxon>
        <taxon>Tanacetum</taxon>
    </lineage>
</organism>
<dbReference type="InterPro" id="IPR036397">
    <property type="entry name" value="RNaseH_sf"/>
</dbReference>
<dbReference type="SUPFAM" id="SSF56672">
    <property type="entry name" value="DNA/RNA polymerases"/>
    <property type="match status" value="1"/>
</dbReference>
<feature type="domain" description="Retroviral polymerase SH3-like" evidence="6">
    <location>
        <begin position="142"/>
        <end position="189"/>
    </location>
</feature>
<dbReference type="CDD" id="cd09272">
    <property type="entry name" value="RNase_HI_RT_Ty1"/>
    <property type="match status" value="1"/>
</dbReference>
<name>A0A699IL84_TANCI</name>
<dbReference type="InterPro" id="IPR013103">
    <property type="entry name" value="RVT_2"/>
</dbReference>
<dbReference type="PANTHER" id="PTHR42648:SF18">
    <property type="entry name" value="RETROTRANSPOSON, UNCLASSIFIED-LIKE PROTEIN"/>
    <property type="match status" value="1"/>
</dbReference>
<evidence type="ECO:0000256" key="3">
    <source>
        <dbReference type="SAM" id="MobiDB-lite"/>
    </source>
</evidence>
<keyword evidence="1" id="KW-0479">Metal-binding</keyword>
<dbReference type="EMBL" id="BKCJ010314634">
    <property type="protein sequence ID" value="GEZ72127.1"/>
    <property type="molecule type" value="Genomic_DNA"/>
</dbReference>
<evidence type="ECO:0000259" key="5">
    <source>
        <dbReference type="Pfam" id="PF13976"/>
    </source>
</evidence>
<keyword evidence="2" id="KW-0378">Hydrolase</keyword>
<dbReference type="AlphaFoldDB" id="A0A699IL84"/>
<accession>A0A699IL84</accession>
<dbReference type="GO" id="GO:0046872">
    <property type="term" value="F:metal ion binding"/>
    <property type="evidence" value="ECO:0007669"/>
    <property type="project" value="UniProtKB-KW"/>
</dbReference>
<dbReference type="InterPro" id="IPR012337">
    <property type="entry name" value="RNaseH-like_sf"/>
</dbReference>
<feature type="domain" description="Reverse transcriptase Ty1/copia-type" evidence="4">
    <location>
        <begin position="304"/>
        <end position="528"/>
    </location>
</feature>
<evidence type="ECO:0000313" key="7">
    <source>
        <dbReference type="EMBL" id="GEZ72127.1"/>
    </source>
</evidence>
<dbReference type="InterPro" id="IPR043502">
    <property type="entry name" value="DNA/RNA_pol_sf"/>
</dbReference>
<evidence type="ECO:0000256" key="1">
    <source>
        <dbReference type="ARBA" id="ARBA00022723"/>
    </source>
</evidence>
<gene>
    <name evidence="7" type="ORF">Tci_544100</name>
</gene>
<dbReference type="Pfam" id="PF25597">
    <property type="entry name" value="SH3_retrovirus"/>
    <property type="match status" value="1"/>
</dbReference>
<evidence type="ECO:0000259" key="6">
    <source>
        <dbReference type="Pfam" id="PF25597"/>
    </source>
</evidence>
<dbReference type="Pfam" id="PF13976">
    <property type="entry name" value="gag_pre-integrs"/>
    <property type="match status" value="1"/>
</dbReference>
<dbReference type="Pfam" id="PF07727">
    <property type="entry name" value="RVT_2"/>
    <property type="match status" value="1"/>
</dbReference>
<dbReference type="PANTHER" id="PTHR42648">
    <property type="entry name" value="TRANSPOSASE, PUTATIVE-RELATED"/>
    <property type="match status" value="1"/>
</dbReference>
<dbReference type="InterPro" id="IPR039537">
    <property type="entry name" value="Retrotran_Ty1/copia-like"/>
</dbReference>
<comment type="caution">
    <text evidence="7">The sequence shown here is derived from an EMBL/GenBank/DDBJ whole genome shotgun (WGS) entry which is preliminary data.</text>
</comment>
<feature type="domain" description="GAG-pre-integrase" evidence="5">
    <location>
        <begin position="12"/>
        <end position="64"/>
    </location>
</feature>
<dbReference type="GO" id="GO:0016787">
    <property type="term" value="F:hydrolase activity"/>
    <property type="evidence" value="ECO:0007669"/>
    <property type="project" value="UniProtKB-KW"/>
</dbReference>
<evidence type="ECO:0000259" key="4">
    <source>
        <dbReference type="Pfam" id="PF07727"/>
    </source>
</evidence>
<dbReference type="Gene3D" id="3.30.420.10">
    <property type="entry name" value="Ribonuclease H-like superfamily/Ribonuclease H"/>
    <property type="match status" value="1"/>
</dbReference>
<dbReference type="SUPFAM" id="SSF53098">
    <property type="entry name" value="Ribonuclease H-like"/>
    <property type="match status" value="1"/>
</dbReference>
<feature type="region of interest" description="Disordered" evidence="3">
    <location>
        <begin position="272"/>
        <end position="294"/>
    </location>
</feature>
<dbReference type="InterPro" id="IPR057670">
    <property type="entry name" value="SH3_retrovirus"/>
</dbReference>
<dbReference type="GO" id="GO:0003676">
    <property type="term" value="F:nucleic acid binding"/>
    <property type="evidence" value="ECO:0007669"/>
    <property type="project" value="InterPro"/>
</dbReference>
<evidence type="ECO:0008006" key="8">
    <source>
        <dbReference type="Google" id="ProtNLM"/>
    </source>
</evidence>
<reference evidence="7" key="1">
    <citation type="journal article" date="2019" name="Sci. Rep.">
        <title>Draft genome of Tanacetum cinerariifolium, the natural source of mosquito coil.</title>
        <authorList>
            <person name="Yamashiro T."/>
            <person name="Shiraishi A."/>
            <person name="Satake H."/>
            <person name="Nakayama K."/>
        </authorList>
    </citation>
    <scope>NUCLEOTIDE SEQUENCE</scope>
</reference>